<sequence>MQTYHVNVPNNRSLRLSQSDYDVNYQIDAYSQALEERLSVKADIYSLKSIESLQTNSPTANRLLILDESHLAYILKDESHPEKFLTICIFNHRASEVLHKITMTRGRIDLFDKISDDLLCFVEFFYGSNSYKVEIIDWKKGRIVESISRPQIQGYAESVAMGKMAIFLVRTIPCFYMLLGECELLREYAYEVGSGSVITNGRFLDHEKGACLDLKTGNVQYVPKEMASVLSKSSPPTMLDPNTIVVCLSGNVFVSYDVNQLNQISERVMSTDNLYEHVTGFCGYLIAIETKAEVEHGDIVIFDRDLRIVKRISGMYNNLHVDCNYRQLFLFDTNSHIHVYEIEKKLKIKQEGKFCDVEVITFI</sequence>
<comment type="caution">
    <text evidence="1">The sequence shown here is derived from an EMBL/GenBank/DDBJ whole genome shotgun (WGS) entry which is preliminary data.</text>
</comment>
<dbReference type="AlphaFoldDB" id="A0AAW2ZBN9"/>
<gene>
    <name evidence="1" type="ORF">AKO1_001742</name>
</gene>
<organism evidence="1 2">
    <name type="scientific">Acrasis kona</name>
    <dbReference type="NCBI Taxonomy" id="1008807"/>
    <lineage>
        <taxon>Eukaryota</taxon>
        <taxon>Discoba</taxon>
        <taxon>Heterolobosea</taxon>
        <taxon>Tetramitia</taxon>
        <taxon>Eutetramitia</taxon>
        <taxon>Acrasidae</taxon>
        <taxon>Acrasis</taxon>
    </lineage>
</organism>
<protein>
    <submittedName>
        <fullName evidence="1">Uncharacterized protein</fullName>
    </submittedName>
</protein>
<keyword evidence="2" id="KW-1185">Reference proteome</keyword>
<accession>A0AAW2ZBN9</accession>
<proteinExistence type="predicted"/>
<reference evidence="1 2" key="1">
    <citation type="submission" date="2024-03" db="EMBL/GenBank/DDBJ databases">
        <title>The Acrasis kona genome and developmental transcriptomes reveal deep origins of eukaryotic multicellular pathways.</title>
        <authorList>
            <person name="Sheikh S."/>
            <person name="Fu C.-J."/>
            <person name="Brown M.W."/>
            <person name="Baldauf S.L."/>
        </authorList>
    </citation>
    <scope>NUCLEOTIDE SEQUENCE [LARGE SCALE GENOMIC DNA]</scope>
    <source>
        <strain evidence="1 2">ATCC MYA-3509</strain>
    </source>
</reference>
<evidence type="ECO:0000313" key="1">
    <source>
        <dbReference type="EMBL" id="KAL0486126.1"/>
    </source>
</evidence>
<evidence type="ECO:0000313" key="2">
    <source>
        <dbReference type="Proteomes" id="UP001431209"/>
    </source>
</evidence>
<name>A0AAW2ZBN9_9EUKA</name>
<dbReference type="Proteomes" id="UP001431209">
    <property type="component" value="Unassembled WGS sequence"/>
</dbReference>
<dbReference type="EMBL" id="JAOPGA020001202">
    <property type="protein sequence ID" value="KAL0486126.1"/>
    <property type="molecule type" value="Genomic_DNA"/>
</dbReference>